<sequence>MKCASLLLVLRCLVLAVPAQGREAMLPGASPRPNFRAEDVREQVRVNRALNRLSARSTSLLDDGEFVIDTSIVHVPAQGNQQVPAVAFDGANFLVAWQDARGGRIFGARVTPQGAVLDPVGVTITPAPGDRGYPDLCFDGTNFLVVWEEDRTGTNWDILGARVSPQGGVLDPSAIPISATEADQMTPAVAFDGANSLVVWADDRSDTTDTTDNIYGARVTPQGTVLDAAGIPISTVDDDQSTPAIAFDGSNFLVAWEDYRDTSSNVYGARVSPQGVVLDTLGFPISAAANDQLAPAVVFDGASFLTVWQDARSGSGYDIYGARVTPQGVVLDATGLAVSRAAGNQGFPTAGFDGTNIMVAWGDYRGGSGYDVYCARVTPQGAVLDPAGIVVSQAAREQYYPAVGFGGANLLVAWQDDRSGTAYDIYLARVTPAGTLLDPAGIVASLGAHGQSVPAAGFDGTNFLVVWEDYRDDAAGDVYGARVTSQGGVLDPAGFVISQTTRGQLSPAVGFDGANFLTVWQDARSGSGYDIYGARVTPQGTVLDLSGFAIAQAPDEQSAPVVEFDGTNFLVVWQDYRDSVRFHIYGARVTPQGTVLDPSGIAITNVPGFHYAPAVAFDTTSFLVTWQDTRNGSNWDIYGARVTPQGTVLDPGGIVISNAENHQRFPAVSFNGANFLVGWQDSRYGYDHDVFGARVTPQGSLLDPTGRPISTSPGEQSAPSIAFDGSDFLVVWQDYRNFGDFEIYGARVSPGGAVFQGGPVVRQIGDQMYPRLRGGGGGRTLLVYQGWAGTVDGKNYNTDRAWGKTDPNPAIEEISEPEVRGVTSAPTIIAGTRGVNRLASCVVFDAMGRMVVNPRSGIYFVRDEVRGAGDAGKMRKVVLQR</sequence>
<comment type="caution">
    <text evidence="2">The sequence shown here is derived from an EMBL/GenBank/DDBJ whole genome shotgun (WGS) entry which is preliminary data.</text>
</comment>
<organism evidence="2 3">
    <name type="scientific">candidate division WOR-3 bacterium</name>
    <dbReference type="NCBI Taxonomy" id="2052148"/>
    <lineage>
        <taxon>Bacteria</taxon>
        <taxon>Bacteria division WOR-3</taxon>
    </lineage>
</organism>
<dbReference type="EMBL" id="VGIR01000026">
    <property type="protein sequence ID" value="MBM3331332.1"/>
    <property type="molecule type" value="Genomic_DNA"/>
</dbReference>
<evidence type="ECO:0000313" key="2">
    <source>
        <dbReference type="EMBL" id="MBM3331332.1"/>
    </source>
</evidence>
<reference evidence="2" key="1">
    <citation type="submission" date="2019-03" db="EMBL/GenBank/DDBJ databases">
        <title>Lake Tanganyika Metagenome-Assembled Genomes (MAGs).</title>
        <authorList>
            <person name="Tran P."/>
        </authorList>
    </citation>
    <scope>NUCLEOTIDE SEQUENCE</scope>
    <source>
        <strain evidence="2">K_DeepCast_150m_m2_040</strain>
    </source>
</reference>
<evidence type="ECO:0000313" key="3">
    <source>
        <dbReference type="Proteomes" id="UP000779900"/>
    </source>
</evidence>
<feature type="chain" id="PRO_5036698956" evidence="1">
    <location>
        <begin position="22"/>
        <end position="881"/>
    </location>
</feature>
<evidence type="ECO:0000256" key="1">
    <source>
        <dbReference type="SAM" id="SignalP"/>
    </source>
</evidence>
<dbReference type="AlphaFoldDB" id="A0A938BT89"/>
<feature type="signal peptide" evidence="1">
    <location>
        <begin position="1"/>
        <end position="21"/>
    </location>
</feature>
<proteinExistence type="predicted"/>
<dbReference type="Proteomes" id="UP000779900">
    <property type="component" value="Unassembled WGS sequence"/>
</dbReference>
<name>A0A938BT89_UNCW3</name>
<accession>A0A938BT89</accession>
<keyword evidence="1" id="KW-0732">Signal</keyword>
<gene>
    <name evidence="2" type="ORF">FJY68_05690</name>
</gene>
<protein>
    <submittedName>
        <fullName evidence="2">Uncharacterized protein</fullName>
    </submittedName>
</protein>